<dbReference type="InterPro" id="IPR019243">
    <property type="entry name" value="DUF2202"/>
</dbReference>
<dbReference type="EMBL" id="CACVAX010000006">
    <property type="protein sequence ID" value="CAA6803034.1"/>
    <property type="molecule type" value="Genomic_DNA"/>
</dbReference>
<feature type="domain" description="DUF2202" evidence="2">
    <location>
        <begin position="57"/>
        <end position="194"/>
    </location>
</feature>
<sequence>MLKQTILISTLVTLASVSSSADHVQRQNHKYTNTKQYSQNSKRVNNTSSTTLTTAQKEGLIFMIEEEKVARDVYAYLYNTWNSKIFDNISQSEQKHMSAVENLLKKYNIAIPETLASEGYFENQELQNLYNTLIDKGESSPLDAFEVGVLIEEMDIKDLKELMLSNIPANVKKVYSSLLKASYSHLTAFNKQLAKK</sequence>
<gene>
    <name evidence="3" type="ORF">HELGO_WM2199</name>
</gene>
<reference evidence="3" key="1">
    <citation type="submission" date="2020-01" db="EMBL/GenBank/DDBJ databases">
        <authorList>
            <person name="Meier V. D."/>
            <person name="Meier V D."/>
        </authorList>
    </citation>
    <scope>NUCLEOTIDE SEQUENCE</scope>
    <source>
        <strain evidence="3">HLG_WM_MAG_04</strain>
    </source>
</reference>
<dbReference type="InterPro" id="IPR012347">
    <property type="entry name" value="Ferritin-like"/>
</dbReference>
<feature type="chain" id="PRO_5027956146" description="DUF2202 domain-containing protein" evidence="1">
    <location>
        <begin position="22"/>
        <end position="196"/>
    </location>
</feature>
<organism evidence="3">
    <name type="scientific">uncultured Sulfurovum sp</name>
    <dbReference type="NCBI Taxonomy" id="269237"/>
    <lineage>
        <taxon>Bacteria</taxon>
        <taxon>Pseudomonadati</taxon>
        <taxon>Campylobacterota</taxon>
        <taxon>Epsilonproteobacteria</taxon>
        <taxon>Campylobacterales</taxon>
        <taxon>Sulfurovaceae</taxon>
        <taxon>Sulfurovum</taxon>
        <taxon>environmental samples</taxon>
    </lineage>
</organism>
<proteinExistence type="predicted"/>
<dbReference type="Pfam" id="PF09968">
    <property type="entry name" value="DUF2202"/>
    <property type="match status" value="1"/>
</dbReference>
<dbReference type="Gene3D" id="1.20.1260.10">
    <property type="match status" value="1"/>
</dbReference>
<dbReference type="AlphaFoldDB" id="A0A6S6SDF2"/>
<dbReference type="InterPro" id="IPR009078">
    <property type="entry name" value="Ferritin-like_SF"/>
</dbReference>
<evidence type="ECO:0000259" key="2">
    <source>
        <dbReference type="Pfam" id="PF09968"/>
    </source>
</evidence>
<accession>A0A6S6SDF2</accession>
<name>A0A6S6SDF2_9BACT</name>
<feature type="signal peptide" evidence="1">
    <location>
        <begin position="1"/>
        <end position="21"/>
    </location>
</feature>
<evidence type="ECO:0000256" key="1">
    <source>
        <dbReference type="SAM" id="SignalP"/>
    </source>
</evidence>
<protein>
    <recommendedName>
        <fullName evidence="2">DUF2202 domain-containing protein</fullName>
    </recommendedName>
</protein>
<dbReference type="CDD" id="cd01048">
    <property type="entry name" value="Ferritin_like_AB2"/>
    <property type="match status" value="1"/>
</dbReference>
<dbReference type="SUPFAM" id="SSF47240">
    <property type="entry name" value="Ferritin-like"/>
    <property type="match status" value="1"/>
</dbReference>
<evidence type="ECO:0000313" key="3">
    <source>
        <dbReference type="EMBL" id="CAA6803034.1"/>
    </source>
</evidence>
<keyword evidence="1" id="KW-0732">Signal</keyword>